<evidence type="ECO:0000256" key="7">
    <source>
        <dbReference type="ARBA" id="ARBA00023237"/>
    </source>
</evidence>
<dbReference type="GO" id="GO:0043165">
    <property type="term" value="P:Gram-negative-bacterium-type cell outer membrane assembly"/>
    <property type="evidence" value="ECO:0007669"/>
    <property type="project" value="UniProtKB-UniRule"/>
</dbReference>
<keyword evidence="3 8" id="KW-0812">Transmembrane</keyword>
<dbReference type="HAMAP" id="MF_01430">
    <property type="entry name" value="OM_assembly_BamA"/>
    <property type="match status" value="1"/>
</dbReference>
<dbReference type="EMBL" id="FNYY01000003">
    <property type="protein sequence ID" value="SEJ08031.1"/>
    <property type="molecule type" value="Genomic_DNA"/>
</dbReference>
<comment type="subunit">
    <text evidence="8">Part of the Bam complex.</text>
</comment>
<dbReference type="InterPro" id="IPR000184">
    <property type="entry name" value="Bac_surfAg_D15"/>
</dbReference>
<comment type="function">
    <text evidence="8">Part of the outer membrane protein assembly complex, which is involved in assembly and insertion of beta-barrel proteins into the outer membrane.</text>
</comment>
<reference evidence="11 12" key="1">
    <citation type="submission" date="2016-10" db="EMBL/GenBank/DDBJ databases">
        <authorList>
            <person name="Varghese N."/>
            <person name="Submissions S."/>
        </authorList>
    </citation>
    <scope>NUCLEOTIDE SEQUENCE [LARGE SCALE GENOMIC DNA]</scope>
    <source>
        <strain evidence="11 12">FF3</strain>
    </source>
</reference>
<keyword evidence="2 8" id="KW-1134">Transmembrane beta strand</keyword>
<evidence type="ECO:0000256" key="1">
    <source>
        <dbReference type="ARBA" id="ARBA00004370"/>
    </source>
</evidence>
<sequence precursor="true">MKNRVGTRANERAAVKAVKSVLFASAAALAVQAAVLPQPALAQSYTFTEVSIEGSQRIEPATILSYAGIARGQTVTAAELNDAYQRILASGLFEEVEIVPVGNKLVIRVVEYPTINRVVFEGNRRIKDEDLAGLVTSESRRVFNPATAERDAGIIVQAYAEQGRAAARVTPKLIRRSDNRVDLAFEILEGGVIEVERVSIVGNNVYSDRRLRRVLGTKQAGLFRAIIRRDSFVEDRIEFDKQVLTDFYQSRGYVDFRINSVNAEIAEERDGYFVTFNVQEGQQFTFGEVTATSDLADVDPAEFAEILRVRPGVVYSPALVENEIARMERLANRRGLNFIRVEPRITRNDRTLELDVEFVLSRGPRIFIERIDIEGNTTTLDRVIRRQFKVVEGDPFNPREIRQSAERIRALGFFGNADVNAREGSTPQQVIVDVDVEEAPTGSIGFGGTYSTDGGFGLNLSFNERNFLGRGQALGVELSTASGTRSYGFTFAEPAFLNRDLRFGIGLNYSETDNQYDDSYDTAIGRFTTSLTFPVAEYSTLQGRYTARYSEMLNAGSDLGDILTAEVDQGALFSSGLGYTYTFDTIDTGLDPTAGVRLQFSQDFAGLGGDVTSVTTVARAVGQKKVRNEEVTLRAVVEGGALWTGSNDSRVIDRFNLGSSRMRGFEPGGIGPREIGSGGVNDALGGNYFAVARFEAEFPLGLPEEYGLTGGLFYDVGSLWGLDNTSTTTAGNSVVQDDPAARHVIGASLFWTTAIGPLRFNFTKALQKEEHDEDRFFEFTLATDF</sequence>
<keyword evidence="7 8" id="KW-0998">Cell outer membrane</keyword>
<evidence type="ECO:0000256" key="5">
    <source>
        <dbReference type="ARBA" id="ARBA00022737"/>
    </source>
</evidence>
<dbReference type="RefSeq" id="WP_048531717.1">
    <property type="nucleotide sequence ID" value="NZ_CBDCHJ010000006.1"/>
</dbReference>
<dbReference type="PIRSF" id="PIRSF006076">
    <property type="entry name" value="OM_assembly_OMP85"/>
    <property type="match status" value="1"/>
</dbReference>
<dbReference type="Pfam" id="PF07244">
    <property type="entry name" value="POTRA"/>
    <property type="match status" value="4"/>
</dbReference>
<dbReference type="PANTHER" id="PTHR12815:SF23">
    <property type="entry name" value="OUTER MEMBRANE PROTEIN ASSEMBLY FACTOR BAMA"/>
    <property type="match status" value="1"/>
</dbReference>
<feature type="domain" description="POTRA" evidence="10">
    <location>
        <begin position="366"/>
        <end position="439"/>
    </location>
</feature>
<comment type="caution">
    <text evidence="11">The sequence shown here is derived from an EMBL/GenBank/DDBJ whole genome shotgun (WGS) entry which is preliminary data.</text>
</comment>
<comment type="subcellular location">
    <subcellularLocation>
        <location evidence="8">Cell outer membrane</location>
    </subcellularLocation>
    <subcellularLocation>
        <location evidence="1">Membrane</location>
    </subcellularLocation>
</comment>
<evidence type="ECO:0000256" key="6">
    <source>
        <dbReference type="ARBA" id="ARBA00023136"/>
    </source>
</evidence>
<gene>
    <name evidence="8" type="primary">bamA</name>
    <name evidence="11" type="ORF">SAMN04487940_103162</name>
</gene>
<dbReference type="Pfam" id="PF01103">
    <property type="entry name" value="Omp85"/>
    <property type="match status" value="1"/>
</dbReference>
<dbReference type="InterPro" id="IPR010827">
    <property type="entry name" value="BamA/TamA_POTRA"/>
</dbReference>
<evidence type="ECO:0000313" key="11">
    <source>
        <dbReference type="EMBL" id="SEJ08031.1"/>
    </source>
</evidence>
<keyword evidence="4 8" id="KW-0732">Signal</keyword>
<dbReference type="GeneID" id="80817521"/>
<proteinExistence type="inferred from homology"/>
<dbReference type="Gene3D" id="2.40.160.50">
    <property type="entry name" value="membrane protein fhac: a member of the omp85/tpsb transporter family"/>
    <property type="match status" value="1"/>
</dbReference>
<feature type="domain" description="POTRA" evidence="10">
    <location>
        <begin position="45"/>
        <end position="112"/>
    </location>
</feature>
<dbReference type="InterPro" id="IPR039910">
    <property type="entry name" value="D15-like"/>
</dbReference>
<feature type="signal peptide" evidence="8">
    <location>
        <begin position="1"/>
        <end position="42"/>
    </location>
</feature>
<dbReference type="InterPro" id="IPR034746">
    <property type="entry name" value="POTRA"/>
</dbReference>
<dbReference type="GO" id="GO:0009279">
    <property type="term" value="C:cell outer membrane"/>
    <property type="evidence" value="ECO:0007669"/>
    <property type="project" value="UniProtKB-SubCell"/>
</dbReference>
<dbReference type="Gene3D" id="3.10.20.310">
    <property type="entry name" value="membrane protein fhac"/>
    <property type="match status" value="5"/>
</dbReference>
<comment type="similarity">
    <text evidence="8">Belongs to the BamA family.</text>
</comment>
<keyword evidence="5 8" id="KW-0677">Repeat</keyword>
<keyword evidence="12" id="KW-1185">Reference proteome</keyword>
<feature type="domain" description="POTRA" evidence="10">
    <location>
        <begin position="113"/>
        <end position="190"/>
    </location>
</feature>
<evidence type="ECO:0000256" key="8">
    <source>
        <dbReference type="HAMAP-Rule" id="MF_01430"/>
    </source>
</evidence>
<dbReference type="PROSITE" id="PS51779">
    <property type="entry name" value="POTRA"/>
    <property type="match status" value="3"/>
</dbReference>
<evidence type="ECO:0000256" key="4">
    <source>
        <dbReference type="ARBA" id="ARBA00022729"/>
    </source>
</evidence>
<organism evidence="11 12">
    <name type="scientific">Marinovum algicola</name>
    <dbReference type="NCBI Taxonomy" id="42444"/>
    <lineage>
        <taxon>Bacteria</taxon>
        <taxon>Pseudomonadati</taxon>
        <taxon>Pseudomonadota</taxon>
        <taxon>Alphaproteobacteria</taxon>
        <taxon>Rhodobacterales</taxon>
        <taxon>Roseobacteraceae</taxon>
        <taxon>Marinovum</taxon>
    </lineage>
</organism>
<keyword evidence="6 8" id="KW-0472">Membrane</keyword>
<feature type="chain" id="PRO_5038185983" description="Outer membrane protein assembly factor BamA" evidence="8">
    <location>
        <begin position="43"/>
        <end position="785"/>
    </location>
</feature>
<evidence type="ECO:0000313" key="12">
    <source>
        <dbReference type="Proteomes" id="UP000182932"/>
    </source>
</evidence>
<dbReference type="GO" id="GO:0051205">
    <property type="term" value="P:protein insertion into membrane"/>
    <property type="evidence" value="ECO:0007669"/>
    <property type="project" value="UniProtKB-UniRule"/>
</dbReference>
<dbReference type="AlphaFoldDB" id="A0A975ZMJ3"/>
<dbReference type="NCBIfam" id="TIGR03303">
    <property type="entry name" value="OM_YaeT"/>
    <property type="match status" value="1"/>
</dbReference>
<dbReference type="PANTHER" id="PTHR12815">
    <property type="entry name" value="SORTING AND ASSEMBLY MACHINERY SAMM50 PROTEIN FAMILY MEMBER"/>
    <property type="match status" value="1"/>
</dbReference>
<evidence type="ECO:0000259" key="10">
    <source>
        <dbReference type="PROSITE" id="PS51779"/>
    </source>
</evidence>
<evidence type="ECO:0000256" key="2">
    <source>
        <dbReference type="ARBA" id="ARBA00022452"/>
    </source>
</evidence>
<evidence type="ECO:0000256" key="9">
    <source>
        <dbReference type="NCBIfam" id="TIGR03303"/>
    </source>
</evidence>
<protein>
    <recommendedName>
        <fullName evidence="8 9">Outer membrane protein assembly factor BamA</fullName>
    </recommendedName>
</protein>
<name>A0A975ZMJ3_9RHOB</name>
<accession>A0A975ZMJ3</accession>
<dbReference type="InterPro" id="IPR023707">
    <property type="entry name" value="OM_assembly_BamA"/>
</dbReference>
<evidence type="ECO:0000256" key="3">
    <source>
        <dbReference type="ARBA" id="ARBA00022692"/>
    </source>
</evidence>
<dbReference type="Proteomes" id="UP000182932">
    <property type="component" value="Unassembled WGS sequence"/>
</dbReference>